<dbReference type="PANTHER" id="PTHR40940:SF1">
    <property type="entry name" value="PROTEIN BATD"/>
    <property type="match status" value="1"/>
</dbReference>
<dbReference type="PANTHER" id="PTHR40940">
    <property type="entry name" value="PROTEIN BATD-RELATED"/>
    <property type="match status" value="1"/>
</dbReference>
<proteinExistence type="predicted"/>
<feature type="region of interest" description="Disordered" evidence="1">
    <location>
        <begin position="398"/>
        <end position="418"/>
    </location>
</feature>
<feature type="chain" id="PRO_5035254121" evidence="2">
    <location>
        <begin position="23"/>
        <end position="418"/>
    </location>
</feature>
<dbReference type="EMBL" id="JAELVR010000007">
    <property type="protein sequence ID" value="MBJ6372198.1"/>
    <property type="molecule type" value="Genomic_DNA"/>
</dbReference>
<evidence type="ECO:0000313" key="3">
    <source>
        <dbReference type="EMBL" id="MBJ6372198.1"/>
    </source>
</evidence>
<dbReference type="RefSeq" id="WP_199025073.1">
    <property type="nucleotide sequence ID" value="NZ_JAELVR010000007.1"/>
</dbReference>
<feature type="signal peptide" evidence="2">
    <location>
        <begin position="1"/>
        <end position="22"/>
    </location>
</feature>
<name>A0A8J7IL11_9RHOB</name>
<keyword evidence="4" id="KW-1185">Reference proteome</keyword>
<protein>
    <submittedName>
        <fullName evidence="3">BatD family protein</fullName>
    </submittedName>
</protein>
<sequence length="418" mass="44453">MMRSSVATVLVMIWAAGSAALAQEPQVTFELESDIAIVGQPLRLRIEVLVPTWMPKPAVFPTIEVPSLLVRLPERGAGPISSRIDGETWSGVQRSYRLYPLAAGEFELPAGDIVVTYADPDTTEPVEFRTPLPDIRFAAGVPSAAVGLDPPIIAQGFTLEQSIDGETALEAGDAITRTITARIDGTTPVLIPALTPEMAGTALRGYGKEPVVSETEDGGVLSGSRVETTTYVGQQDGSATLPGLTLDWFNLATGKIETVTLPETTVSVTGTAVSANPPSPREIARWVGAGLLAALGLWLAWRYVRPPLVQALADARARYEASERAAYQRLARALKARDLSGSLAAAELWARFYPDTPDAAAPVQQALTGIGAARFGNERSNNANSAWLEAERAAHTTRSALRRRSAASSLQDLPPLNP</sequence>
<dbReference type="InterPro" id="IPR025738">
    <property type="entry name" value="BatD"/>
</dbReference>
<keyword evidence="2" id="KW-0732">Signal</keyword>
<gene>
    <name evidence="3" type="ORF">JF290_11735</name>
</gene>
<evidence type="ECO:0000256" key="1">
    <source>
        <dbReference type="SAM" id="MobiDB-lite"/>
    </source>
</evidence>
<comment type="caution">
    <text evidence="3">The sequence shown here is derived from an EMBL/GenBank/DDBJ whole genome shotgun (WGS) entry which is preliminary data.</text>
</comment>
<accession>A0A8J7IL11</accession>
<organism evidence="3 4">
    <name type="scientific">Sedimentitalea arenosa</name>
    <dbReference type="NCBI Taxonomy" id="2798803"/>
    <lineage>
        <taxon>Bacteria</taxon>
        <taxon>Pseudomonadati</taxon>
        <taxon>Pseudomonadota</taxon>
        <taxon>Alphaproteobacteria</taxon>
        <taxon>Rhodobacterales</taxon>
        <taxon>Paracoccaceae</taxon>
        <taxon>Sedimentitalea</taxon>
    </lineage>
</organism>
<evidence type="ECO:0000256" key="2">
    <source>
        <dbReference type="SAM" id="SignalP"/>
    </source>
</evidence>
<evidence type="ECO:0000313" key="4">
    <source>
        <dbReference type="Proteomes" id="UP000619079"/>
    </source>
</evidence>
<dbReference type="AlphaFoldDB" id="A0A8J7IL11"/>
<reference evidence="3" key="1">
    <citation type="submission" date="2020-12" db="EMBL/GenBank/DDBJ databases">
        <title>Sedimentitalea sp. nov., isolated from sand in Incheon.</title>
        <authorList>
            <person name="Kim W."/>
        </authorList>
    </citation>
    <scope>NUCLEOTIDE SEQUENCE</scope>
    <source>
        <strain evidence="3">CAU 1593</strain>
    </source>
</reference>
<dbReference type="Proteomes" id="UP000619079">
    <property type="component" value="Unassembled WGS sequence"/>
</dbReference>